<keyword evidence="2" id="KW-1185">Reference proteome</keyword>
<dbReference type="Proteomes" id="UP000061660">
    <property type="component" value="Chromosome"/>
</dbReference>
<dbReference type="OrthoDB" id="2628250at2"/>
<evidence type="ECO:0000313" key="1">
    <source>
        <dbReference type="EMBL" id="ALS21208.1"/>
    </source>
</evidence>
<dbReference type="RefSeq" id="WP_145862494.1">
    <property type="nucleotide sequence ID" value="NZ_CP013652.1"/>
</dbReference>
<reference evidence="1 2" key="2">
    <citation type="journal article" date="2016" name="Genome Announc.">
        <title>Complete Genome Sequences of Two Interactive Moderate Thermophiles, Paenibacillus napthalenovorans 32O-Y and Paenibacillus sp. 32O-W.</title>
        <authorList>
            <person name="Butler R.R.III."/>
            <person name="Wang J."/>
            <person name="Stark B.C."/>
            <person name="Pombert J.F."/>
        </authorList>
    </citation>
    <scope>NUCLEOTIDE SEQUENCE [LARGE SCALE GENOMIC DNA]</scope>
    <source>
        <strain evidence="1 2">32O-Y</strain>
    </source>
</reference>
<dbReference type="STRING" id="162209.IJ22_08260"/>
<dbReference type="KEGG" id="pnp:IJ22_08260"/>
<dbReference type="AlphaFoldDB" id="A0A0U2U4G2"/>
<gene>
    <name evidence="1" type="ORF">IJ22_08260</name>
</gene>
<dbReference type="PATRIC" id="fig|162209.4.peg.884"/>
<protein>
    <submittedName>
        <fullName evidence="1">Uncharacterized protein</fullName>
    </submittedName>
</protein>
<dbReference type="EMBL" id="CP013652">
    <property type="protein sequence ID" value="ALS21208.1"/>
    <property type="molecule type" value="Genomic_DNA"/>
</dbReference>
<evidence type="ECO:0000313" key="2">
    <source>
        <dbReference type="Proteomes" id="UP000061660"/>
    </source>
</evidence>
<sequence length="67" mass="7484">MMNSTALSAECNTGRIGKIHVLEASKEETRAVARTEHDEMGETVFYDLSPVHMSLYYAAFDPDMDIS</sequence>
<reference evidence="2" key="1">
    <citation type="submission" date="2015-12" db="EMBL/GenBank/DDBJ databases">
        <title>Complete genome sequences of two moderately thermophilic Paenibacillus species.</title>
        <authorList>
            <person name="Butler R.III."/>
            <person name="Wang J."/>
            <person name="Stark B.C."/>
            <person name="Pombert J.-F."/>
        </authorList>
    </citation>
    <scope>NUCLEOTIDE SEQUENCE [LARGE SCALE GENOMIC DNA]</scope>
    <source>
        <strain evidence="2">32O-Y</strain>
    </source>
</reference>
<accession>A0A0U2U4G2</accession>
<organism evidence="1 2">
    <name type="scientific">Paenibacillus naphthalenovorans</name>
    <dbReference type="NCBI Taxonomy" id="162209"/>
    <lineage>
        <taxon>Bacteria</taxon>
        <taxon>Bacillati</taxon>
        <taxon>Bacillota</taxon>
        <taxon>Bacilli</taxon>
        <taxon>Bacillales</taxon>
        <taxon>Paenibacillaceae</taxon>
        <taxon>Paenibacillus</taxon>
    </lineage>
</organism>
<name>A0A0U2U4G2_9BACL</name>
<proteinExistence type="predicted"/>